<reference evidence="3 4" key="1">
    <citation type="submission" date="2022-05" db="EMBL/GenBank/DDBJ databases">
        <authorList>
            <consortium name="Genoscope - CEA"/>
            <person name="William W."/>
        </authorList>
    </citation>
    <scope>NUCLEOTIDE SEQUENCE [LARGE SCALE GENOMIC DNA]</scope>
</reference>
<dbReference type="EMBL" id="CALNXJ010000020">
    <property type="protein sequence ID" value="CAH3124153.1"/>
    <property type="molecule type" value="Genomic_DNA"/>
</dbReference>
<name>A0AAU9WSL8_9CNID</name>
<gene>
    <name evidence="3" type="ORF">PMEA_00011117</name>
</gene>
<keyword evidence="2" id="KW-0472">Membrane</keyword>
<feature type="coiled-coil region" evidence="1">
    <location>
        <begin position="98"/>
        <end position="125"/>
    </location>
</feature>
<evidence type="ECO:0000313" key="4">
    <source>
        <dbReference type="Proteomes" id="UP001159428"/>
    </source>
</evidence>
<feature type="transmembrane region" description="Helical" evidence="2">
    <location>
        <begin position="143"/>
        <end position="166"/>
    </location>
</feature>
<evidence type="ECO:0000256" key="1">
    <source>
        <dbReference type="SAM" id="Coils"/>
    </source>
</evidence>
<organism evidence="3 4">
    <name type="scientific">Pocillopora meandrina</name>
    <dbReference type="NCBI Taxonomy" id="46732"/>
    <lineage>
        <taxon>Eukaryota</taxon>
        <taxon>Metazoa</taxon>
        <taxon>Cnidaria</taxon>
        <taxon>Anthozoa</taxon>
        <taxon>Hexacorallia</taxon>
        <taxon>Scleractinia</taxon>
        <taxon>Astrocoeniina</taxon>
        <taxon>Pocilloporidae</taxon>
        <taxon>Pocillopora</taxon>
    </lineage>
</organism>
<comment type="caution">
    <text evidence="3">The sequence shown here is derived from an EMBL/GenBank/DDBJ whole genome shotgun (WGS) entry which is preliminary data.</text>
</comment>
<dbReference type="AlphaFoldDB" id="A0AAU9WSL8"/>
<accession>A0AAU9WSL8</accession>
<keyword evidence="2" id="KW-1133">Transmembrane helix</keyword>
<proteinExistence type="predicted"/>
<evidence type="ECO:0000256" key="2">
    <source>
        <dbReference type="SAM" id="Phobius"/>
    </source>
</evidence>
<protein>
    <submittedName>
        <fullName evidence="3">Uncharacterized protein</fullName>
    </submittedName>
</protein>
<dbReference type="Proteomes" id="UP001159428">
    <property type="component" value="Unassembled WGS sequence"/>
</dbReference>
<keyword evidence="2" id="KW-0812">Transmembrane</keyword>
<keyword evidence="1" id="KW-0175">Coiled coil</keyword>
<evidence type="ECO:0000313" key="3">
    <source>
        <dbReference type="EMBL" id="CAH3124153.1"/>
    </source>
</evidence>
<sequence length="251" mass="28523">MEKVIQLQYTQAGQSGRGHLTAGEARMLFKEQKQFKGRGLTENRAVDCAATMDQADHQPKNRFKRLIEEDFVDKSSEIYYIYLQPLSNTPAPTATITTGQMEKRLLNLEREVQQIKASLEHVKKELRTSSTVPAGTCSPNSVLVHYISLNIAFLVQLFICLIHVCFESRESTCSMMKDAILPCFDIRHMLSVYTHTLTNGIYVLYAQYTAEKIQKYRQAIIDACNQKCREVARKEAGSALKCTNNTDNSRQ</sequence>
<keyword evidence="4" id="KW-1185">Reference proteome</keyword>